<feature type="compositionally biased region" description="Polar residues" evidence="1">
    <location>
        <begin position="194"/>
        <end position="209"/>
    </location>
</feature>
<feature type="region of interest" description="Disordered" evidence="1">
    <location>
        <begin position="101"/>
        <end position="132"/>
    </location>
</feature>
<name>A0A6P5J8R9_PHACI</name>
<feature type="region of interest" description="Disordered" evidence="1">
    <location>
        <begin position="179"/>
        <end position="216"/>
    </location>
</feature>
<evidence type="ECO:0000256" key="1">
    <source>
        <dbReference type="SAM" id="MobiDB-lite"/>
    </source>
</evidence>
<dbReference type="Proteomes" id="UP000515140">
    <property type="component" value="Unplaced"/>
</dbReference>
<dbReference type="InParanoid" id="A0A6P5J8R9"/>
<feature type="compositionally biased region" description="Low complexity" evidence="1">
    <location>
        <begin position="180"/>
        <end position="193"/>
    </location>
</feature>
<dbReference type="RefSeq" id="XP_020827541.1">
    <property type="nucleotide sequence ID" value="XM_020971882.1"/>
</dbReference>
<keyword evidence="2" id="KW-1185">Reference proteome</keyword>
<accession>A0A6P5J8R9</accession>
<evidence type="ECO:0000313" key="2">
    <source>
        <dbReference type="Proteomes" id="UP000515140"/>
    </source>
</evidence>
<dbReference type="AlphaFoldDB" id="A0A6P5J8R9"/>
<protein>
    <submittedName>
        <fullName evidence="3">Uncharacterized protein LOC110197839</fullName>
    </submittedName>
</protein>
<organism evidence="2 3">
    <name type="scientific">Phascolarctos cinereus</name>
    <name type="common">Koala</name>
    <dbReference type="NCBI Taxonomy" id="38626"/>
    <lineage>
        <taxon>Eukaryota</taxon>
        <taxon>Metazoa</taxon>
        <taxon>Chordata</taxon>
        <taxon>Craniata</taxon>
        <taxon>Vertebrata</taxon>
        <taxon>Euteleostomi</taxon>
        <taxon>Mammalia</taxon>
        <taxon>Metatheria</taxon>
        <taxon>Diprotodontia</taxon>
        <taxon>Phascolarctidae</taxon>
        <taxon>Phascolarctos</taxon>
    </lineage>
</organism>
<proteinExistence type="predicted"/>
<reference evidence="3" key="1">
    <citation type="submission" date="2025-08" db="UniProtKB">
        <authorList>
            <consortium name="RefSeq"/>
        </authorList>
    </citation>
    <scope>IDENTIFICATION</scope>
    <source>
        <tissue evidence="3">Spleen</tissue>
    </source>
</reference>
<dbReference type="GeneID" id="110197839"/>
<sequence length="442" mass="47237">MKMLLVNGLHAQQAIMTSLPRSWPAPPQGAGSVLQVTAVLPLLPSQKKAPPVGSPPALDWWDFQAPAGLRVPPLPGPKFTSSSEPQEHLQILASVVRLWSPPQDRPAGRTDHLSGPPRSLKALAGEKGDRPCLPLDTLPPLPGLRRFSRNSPAPAGDVPIQEYPALSLLQIQPCRLTRVPRPSKCSSPPRSSPNTKSQFSTSGTTSQALPSLHGNQPKIFPGEIALSFPAPRHWGYFSDNTSGPSGTGRWPSRMQLRHEEVVLPPSSNSLAEMNCPSRTPLWPPVLGEAGDIVKSMAWSGKGPFIESMPFQWEPEESVPHVDNLNMTKSDIQASGPKKGGNALAKPSQIHFGKARPSGPGGGSGSNTAKLSLSEVQGIAIKPQTISKVVLATVKRSRSRASKVTSQGRSKQLGIRVGPSSQDTVIRISSLPPETALLTYGWL</sequence>
<dbReference type="KEGG" id="pcw:110197839"/>
<gene>
    <name evidence="3" type="primary">LOC110197839</name>
</gene>
<evidence type="ECO:0000313" key="3">
    <source>
        <dbReference type="RefSeq" id="XP_020827541.1"/>
    </source>
</evidence>